<accession>A0A8H7VQV5</accession>
<keyword evidence="1" id="KW-0472">Membrane</keyword>
<keyword evidence="1" id="KW-1133">Transmembrane helix</keyword>
<evidence type="ECO:0000313" key="3">
    <source>
        <dbReference type="Proteomes" id="UP000613177"/>
    </source>
</evidence>
<evidence type="ECO:0000256" key="1">
    <source>
        <dbReference type="SAM" id="Phobius"/>
    </source>
</evidence>
<feature type="transmembrane region" description="Helical" evidence="1">
    <location>
        <begin position="60"/>
        <end position="79"/>
    </location>
</feature>
<proteinExistence type="predicted"/>
<feature type="transmembrane region" description="Helical" evidence="1">
    <location>
        <begin position="91"/>
        <end position="113"/>
    </location>
</feature>
<protein>
    <recommendedName>
        <fullName evidence="4">Transmembrane protein</fullName>
    </recommendedName>
</protein>
<evidence type="ECO:0008006" key="4">
    <source>
        <dbReference type="Google" id="ProtNLM"/>
    </source>
</evidence>
<dbReference type="EMBL" id="JAEPRE010000251">
    <property type="protein sequence ID" value="KAG2229700.1"/>
    <property type="molecule type" value="Genomic_DNA"/>
</dbReference>
<dbReference type="Proteomes" id="UP000613177">
    <property type="component" value="Unassembled WGS sequence"/>
</dbReference>
<dbReference type="AlphaFoldDB" id="A0A8H7VQV5"/>
<feature type="transmembrane region" description="Helical" evidence="1">
    <location>
        <begin position="12"/>
        <end position="32"/>
    </location>
</feature>
<feature type="transmembrane region" description="Helical" evidence="1">
    <location>
        <begin position="133"/>
        <end position="153"/>
    </location>
</feature>
<reference evidence="2" key="1">
    <citation type="submission" date="2021-01" db="EMBL/GenBank/DDBJ databases">
        <title>Metabolic potential, ecology and presence of endohyphal bacteria is reflected in genomic diversity of Mucoromycotina.</title>
        <authorList>
            <person name="Muszewska A."/>
            <person name="Okrasinska A."/>
            <person name="Steczkiewicz K."/>
            <person name="Drgas O."/>
            <person name="Orlowska M."/>
            <person name="Perlinska-Lenart U."/>
            <person name="Aleksandrzak-Piekarczyk T."/>
            <person name="Szatraj K."/>
            <person name="Zielenkiewicz U."/>
            <person name="Pilsyk S."/>
            <person name="Malc E."/>
            <person name="Mieczkowski P."/>
            <person name="Kruszewska J.S."/>
            <person name="Biernat P."/>
            <person name="Pawlowska J."/>
        </authorList>
    </citation>
    <scope>NUCLEOTIDE SEQUENCE</scope>
    <source>
        <strain evidence="2">WA0000018081</strain>
    </source>
</reference>
<evidence type="ECO:0000313" key="2">
    <source>
        <dbReference type="EMBL" id="KAG2229700.1"/>
    </source>
</evidence>
<comment type="caution">
    <text evidence="2">The sequence shown here is derived from an EMBL/GenBank/DDBJ whole genome shotgun (WGS) entry which is preliminary data.</text>
</comment>
<organism evidence="2 3">
    <name type="scientific">Thamnidium elegans</name>
    <dbReference type="NCBI Taxonomy" id="101142"/>
    <lineage>
        <taxon>Eukaryota</taxon>
        <taxon>Fungi</taxon>
        <taxon>Fungi incertae sedis</taxon>
        <taxon>Mucoromycota</taxon>
        <taxon>Mucoromycotina</taxon>
        <taxon>Mucoromycetes</taxon>
        <taxon>Mucorales</taxon>
        <taxon>Mucorineae</taxon>
        <taxon>Mucoraceae</taxon>
        <taxon>Thamnidium</taxon>
    </lineage>
</organism>
<sequence length="176" mass="19548">MKTHRITTFLHCIRLTTLITTIVIVIGSLFLYSSNATPLNISDTTDSKAWMIQSITDRRLISTLVAAQASIFCPLFVLLNPTAKETEACIIEILCQWLMPLGLALSWMFSILFDLKTTEMIGHSSLCLLQDTGCILFGFIYALKYAIVLLFSIEAGLVTLKSVTGNQIQLPTNEKI</sequence>
<keyword evidence="1" id="KW-0812">Transmembrane</keyword>
<gene>
    <name evidence="2" type="ORF">INT48_008087</name>
</gene>
<name>A0A8H7VQV5_9FUNG</name>
<keyword evidence="3" id="KW-1185">Reference proteome</keyword>